<evidence type="ECO:0000313" key="3">
    <source>
        <dbReference type="Proteomes" id="UP000028826"/>
    </source>
</evidence>
<dbReference type="eggNOG" id="COG0748">
    <property type="taxonomic scope" value="Bacteria"/>
</dbReference>
<dbReference type="RefSeq" id="WP_035707556.1">
    <property type="nucleotide sequence ID" value="NZ_CAMIFG010000054.1"/>
</dbReference>
<dbReference type="OrthoDB" id="9814594at2"/>
<dbReference type="STRING" id="195105.CN97_09425"/>
<sequence length="160" mass="16924">MAEAKDILRPTDDEARALARGLMDAARFAALAVVAEEGPQVSRVALATTPEGFPVSLVSGLALHTRALAADPRASLLIGEPGAKGDPLTHPRLSLSATARFIARGTAEHEALRAHWLALRPKSTLYVDLPDFRFVVFTPTGASLNGGFGRAFRLTAEDLG</sequence>
<evidence type="ECO:0000259" key="1">
    <source>
        <dbReference type="Pfam" id="PF01243"/>
    </source>
</evidence>
<comment type="caution">
    <text evidence="2">The sequence shown here is derived from an EMBL/GenBank/DDBJ whole genome shotgun (WGS) entry which is preliminary data.</text>
</comment>
<dbReference type="Proteomes" id="UP000028826">
    <property type="component" value="Unassembled WGS sequence"/>
</dbReference>
<dbReference type="EMBL" id="JGYG01000002">
    <property type="protein sequence ID" value="KFI31242.1"/>
    <property type="molecule type" value="Genomic_DNA"/>
</dbReference>
<accession>A0A086YAE2</accession>
<proteinExistence type="predicted"/>
<dbReference type="SUPFAM" id="SSF50475">
    <property type="entry name" value="FMN-binding split barrel"/>
    <property type="match status" value="1"/>
</dbReference>
<dbReference type="PIRSF" id="PIRSF004633">
    <property type="entry name" value="UCP_PLP_oxd"/>
    <property type="match status" value="1"/>
</dbReference>
<dbReference type="InterPro" id="IPR014419">
    <property type="entry name" value="HutZ"/>
</dbReference>
<name>A0A086YAE2_9RHOB</name>
<dbReference type="InterPro" id="IPR011576">
    <property type="entry name" value="Pyridox_Oxase_N"/>
</dbReference>
<dbReference type="InterPro" id="IPR012349">
    <property type="entry name" value="Split_barrel_FMN-bd"/>
</dbReference>
<reference evidence="2 3" key="1">
    <citation type="submission" date="2014-03" db="EMBL/GenBank/DDBJ databases">
        <title>Genome of Haematobacter massiliensis CCUG 47968.</title>
        <authorList>
            <person name="Wang D."/>
            <person name="Wang G."/>
        </authorList>
    </citation>
    <scope>NUCLEOTIDE SEQUENCE [LARGE SCALE GENOMIC DNA]</scope>
    <source>
        <strain evidence="2 3">CCUG 47968</strain>
    </source>
</reference>
<gene>
    <name evidence="2" type="ORF">CN97_09425</name>
</gene>
<feature type="domain" description="Pyridoxamine 5'-phosphate oxidase N-terminal" evidence="1">
    <location>
        <begin position="21"/>
        <end position="141"/>
    </location>
</feature>
<dbReference type="Gene3D" id="2.30.110.10">
    <property type="entry name" value="Electron Transport, Fmn-binding Protein, Chain A"/>
    <property type="match status" value="1"/>
</dbReference>
<dbReference type="Pfam" id="PF01243">
    <property type="entry name" value="PNPOx_N"/>
    <property type="match status" value="1"/>
</dbReference>
<organism evidence="2 3">
    <name type="scientific">Haematobacter massiliensis</name>
    <dbReference type="NCBI Taxonomy" id="195105"/>
    <lineage>
        <taxon>Bacteria</taxon>
        <taxon>Pseudomonadati</taxon>
        <taxon>Pseudomonadota</taxon>
        <taxon>Alphaproteobacteria</taxon>
        <taxon>Rhodobacterales</taxon>
        <taxon>Paracoccaceae</taxon>
        <taxon>Haematobacter</taxon>
    </lineage>
</organism>
<dbReference type="AlphaFoldDB" id="A0A086YAE2"/>
<protein>
    <submittedName>
        <fullName evidence="2">Pyridoxamine 5-phosphate oxidase</fullName>
    </submittedName>
</protein>
<keyword evidence="3" id="KW-1185">Reference proteome</keyword>
<evidence type="ECO:0000313" key="2">
    <source>
        <dbReference type="EMBL" id="KFI31242.1"/>
    </source>
</evidence>